<evidence type="ECO:0000313" key="4">
    <source>
        <dbReference type="Proteomes" id="UP000426246"/>
    </source>
</evidence>
<dbReference type="Pfam" id="PF13472">
    <property type="entry name" value="Lipase_GDSL_2"/>
    <property type="match status" value="1"/>
</dbReference>
<dbReference type="OrthoDB" id="252349at2"/>
<evidence type="ECO:0000256" key="1">
    <source>
        <dbReference type="SAM" id="Phobius"/>
    </source>
</evidence>
<evidence type="ECO:0000313" key="3">
    <source>
        <dbReference type="EMBL" id="QGQ96803.1"/>
    </source>
</evidence>
<dbReference type="PANTHER" id="PTHR30383:SF27">
    <property type="entry name" value="SPORE GERMINATION LIPASE LIPC"/>
    <property type="match status" value="1"/>
</dbReference>
<dbReference type="EMBL" id="CP034235">
    <property type="protein sequence ID" value="QGQ96803.1"/>
    <property type="molecule type" value="Genomic_DNA"/>
</dbReference>
<organism evidence="3 4">
    <name type="scientific">Paenibacillus psychroresistens</name>
    <dbReference type="NCBI Taxonomy" id="1778678"/>
    <lineage>
        <taxon>Bacteria</taxon>
        <taxon>Bacillati</taxon>
        <taxon>Bacillota</taxon>
        <taxon>Bacilli</taxon>
        <taxon>Bacillales</taxon>
        <taxon>Paenibacillaceae</taxon>
        <taxon>Paenibacillus</taxon>
    </lineage>
</organism>
<dbReference type="InterPro" id="IPR036514">
    <property type="entry name" value="SGNH_hydro_sf"/>
</dbReference>
<dbReference type="Gene3D" id="3.40.50.1110">
    <property type="entry name" value="SGNH hydrolase"/>
    <property type="match status" value="1"/>
</dbReference>
<dbReference type="GO" id="GO:0004622">
    <property type="term" value="F:phosphatidylcholine lysophospholipase activity"/>
    <property type="evidence" value="ECO:0007669"/>
    <property type="project" value="TreeGrafter"/>
</dbReference>
<keyword evidence="4" id="KW-1185">Reference proteome</keyword>
<dbReference type="KEGG" id="ppsc:EHS13_18910"/>
<dbReference type="PANTHER" id="PTHR30383">
    <property type="entry name" value="THIOESTERASE 1/PROTEASE 1/LYSOPHOSPHOLIPASE L1"/>
    <property type="match status" value="1"/>
</dbReference>
<feature type="transmembrane region" description="Helical" evidence="1">
    <location>
        <begin position="7"/>
        <end position="30"/>
    </location>
</feature>
<keyword evidence="1" id="KW-0812">Transmembrane</keyword>
<sequence length="290" mass="31740">MKSSRTLWRVVGSIAAFSTLLFIFGFIYAAQDVINPKPSDFGEEPSSTSGGVMEMFPKGDVTIVALGDSLTKGTGDLSLEGGYAGKAAKKLEVILKKPVHVINQAINGWRADNLLNSLEEPNIQNLIKSADIIMLTIGGNDLNHAADNPIDVTDTKIKVTPAPSETPGSNLEINYAEIKKSLSASEEKMAKILTTIATLNPNAKIVYVGLYNPYYEQDTKKEGTAILQDWNLKASQVASAYPNMLVVPTFDLFQLNIKYYLYIDEFHPNLLGYERIADRVVQALSLPLPE</sequence>
<protein>
    <submittedName>
        <fullName evidence="3">Lipase</fullName>
    </submittedName>
</protein>
<gene>
    <name evidence="3" type="ORF">EHS13_18910</name>
</gene>
<reference evidence="4" key="1">
    <citation type="submission" date="2018-11" db="EMBL/GenBank/DDBJ databases">
        <title>Complete genome sequence of Paenibacillus sp. ML311-T8.</title>
        <authorList>
            <person name="Nam Y.-D."/>
            <person name="Kang J."/>
            <person name="Chung W.-H."/>
            <person name="Park Y.S."/>
        </authorList>
    </citation>
    <scope>NUCLEOTIDE SEQUENCE [LARGE SCALE GENOMIC DNA]</scope>
    <source>
        <strain evidence="4">ML311-T8</strain>
    </source>
</reference>
<dbReference type="SUPFAM" id="SSF52266">
    <property type="entry name" value="SGNH hydrolase"/>
    <property type="match status" value="1"/>
</dbReference>
<evidence type="ECO:0000259" key="2">
    <source>
        <dbReference type="Pfam" id="PF13472"/>
    </source>
</evidence>
<name>A0A6B8RMM9_9BACL</name>
<proteinExistence type="predicted"/>
<dbReference type="AlphaFoldDB" id="A0A6B8RMM9"/>
<keyword evidence="1" id="KW-1133">Transmembrane helix</keyword>
<keyword evidence="1" id="KW-0472">Membrane</keyword>
<dbReference type="InterPro" id="IPR013830">
    <property type="entry name" value="SGNH_hydro"/>
</dbReference>
<accession>A0A6B8RMM9</accession>
<dbReference type="RefSeq" id="WP_155701876.1">
    <property type="nucleotide sequence ID" value="NZ_CP034235.1"/>
</dbReference>
<dbReference type="InterPro" id="IPR051532">
    <property type="entry name" value="Ester_Hydrolysis_Enzymes"/>
</dbReference>
<dbReference type="Proteomes" id="UP000426246">
    <property type="component" value="Chromosome"/>
</dbReference>
<feature type="domain" description="SGNH hydrolase-type esterase" evidence="2">
    <location>
        <begin position="65"/>
        <end position="275"/>
    </location>
</feature>